<dbReference type="PANTHER" id="PTHR34983">
    <property type="entry name" value="ARABINOGALACTAN ENDO-BETA-1,4-GALACTANASE A"/>
    <property type="match status" value="1"/>
</dbReference>
<evidence type="ECO:0000256" key="3">
    <source>
        <dbReference type="ARBA" id="ARBA00023295"/>
    </source>
</evidence>
<dbReference type="Pfam" id="PF07745">
    <property type="entry name" value="Glyco_hydro_53"/>
    <property type="match status" value="1"/>
</dbReference>
<dbReference type="Proteomes" id="UP000824265">
    <property type="component" value="Unassembled WGS sequence"/>
</dbReference>
<gene>
    <name evidence="5" type="ORF">H9742_07955</name>
</gene>
<comment type="similarity">
    <text evidence="1 4">Belongs to the glycosyl hydrolase 53 family.</text>
</comment>
<protein>
    <recommendedName>
        <fullName evidence="4">Arabinogalactan endo-beta-1,4-galactanase</fullName>
        <ecNumber evidence="4">3.2.1.89</ecNumber>
    </recommendedName>
</protein>
<dbReference type="EMBL" id="DXGH01000041">
    <property type="protein sequence ID" value="HIW81435.1"/>
    <property type="molecule type" value="Genomic_DNA"/>
</dbReference>
<proteinExistence type="inferred from homology"/>
<dbReference type="InterPro" id="IPR017853">
    <property type="entry name" value="GH"/>
</dbReference>
<dbReference type="AlphaFoldDB" id="A0A9D1UCI7"/>
<dbReference type="InterPro" id="IPR011683">
    <property type="entry name" value="Glyco_hydro_53"/>
</dbReference>
<evidence type="ECO:0000313" key="5">
    <source>
        <dbReference type="EMBL" id="HIW81435.1"/>
    </source>
</evidence>
<sequence length="377" mass="42189">MNQFIKGMDVSTLPELLGLGAKYYDQGKEEAPLSILKKYGADSLRVRLWNDPYSPQGKPYGAGTNDFDKLVWIAQEGKKLGFTYLLDFHYSDFWTDPGKQIVPKAWQGMDADGLEKAVYSYTRETLEKLGEKGLLPDMVQVGNEVTNGLLWPLGKEGNYDNIARFISAGIRAVREVDASIPVMIHLDCGGNNEKCRKWFDEYTKRGADFEVIGLSYYPFWHGTIEDLSNNMNDLAARFGKEIVVAEVSMGHTMEDYKEYEKLSDSERKGMATKPHLAEAVAYPMTPQGQADFMNDVMKKIAEVPGGLGRGFYYWEPAWIPVPGCGWANEESLAYMNDPGPGGNEWANQALFDYDGNVLPALSVIRDFKGEASEKGNQ</sequence>
<evidence type="ECO:0000256" key="4">
    <source>
        <dbReference type="RuleBase" id="RU361192"/>
    </source>
</evidence>
<name>A0A9D1UCI7_9FIRM</name>
<dbReference type="EC" id="3.2.1.89" evidence="4"/>
<dbReference type="GO" id="GO:0031218">
    <property type="term" value="F:arabinogalactan endo-1,4-beta-galactosidase activity"/>
    <property type="evidence" value="ECO:0007669"/>
    <property type="project" value="UniProtKB-EC"/>
</dbReference>
<reference evidence="5" key="1">
    <citation type="journal article" date="2021" name="PeerJ">
        <title>Extensive microbial diversity within the chicken gut microbiome revealed by metagenomics and culture.</title>
        <authorList>
            <person name="Gilroy R."/>
            <person name="Ravi A."/>
            <person name="Getino M."/>
            <person name="Pursley I."/>
            <person name="Horton D.L."/>
            <person name="Alikhan N.F."/>
            <person name="Baker D."/>
            <person name="Gharbi K."/>
            <person name="Hall N."/>
            <person name="Watson M."/>
            <person name="Adriaenssens E.M."/>
            <person name="Foster-Nyarko E."/>
            <person name="Jarju S."/>
            <person name="Secka A."/>
            <person name="Antonio M."/>
            <person name="Oren A."/>
            <person name="Chaudhuri R.R."/>
            <person name="La Ragione R."/>
            <person name="Hildebrand F."/>
            <person name="Pallen M.J."/>
        </authorList>
    </citation>
    <scope>NUCLEOTIDE SEQUENCE</scope>
    <source>
        <strain evidence="5">CHK195-6426</strain>
    </source>
</reference>
<dbReference type="PANTHER" id="PTHR34983:SF2">
    <property type="entry name" value="ENDO-BETA-1,4-GALACTANASE"/>
    <property type="match status" value="1"/>
</dbReference>
<dbReference type="SUPFAM" id="SSF51445">
    <property type="entry name" value="(Trans)glycosidases"/>
    <property type="match status" value="1"/>
</dbReference>
<organism evidence="5 6">
    <name type="scientific">Candidatus Acetatifactor stercoripullorum</name>
    <dbReference type="NCBI Taxonomy" id="2838414"/>
    <lineage>
        <taxon>Bacteria</taxon>
        <taxon>Bacillati</taxon>
        <taxon>Bacillota</taxon>
        <taxon>Clostridia</taxon>
        <taxon>Lachnospirales</taxon>
        <taxon>Lachnospiraceae</taxon>
        <taxon>Acetatifactor</taxon>
    </lineage>
</organism>
<reference evidence="5" key="2">
    <citation type="submission" date="2021-04" db="EMBL/GenBank/DDBJ databases">
        <authorList>
            <person name="Gilroy R."/>
        </authorList>
    </citation>
    <scope>NUCLEOTIDE SEQUENCE</scope>
    <source>
        <strain evidence="5">CHK195-6426</strain>
    </source>
</reference>
<dbReference type="Gene3D" id="3.20.20.80">
    <property type="entry name" value="Glycosidases"/>
    <property type="match status" value="1"/>
</dbReference>
<comment type="caution">
    <text evidence="5">The sequence shown here is derived from an EMBL/GenBank/DDBJ whole genome shotgun (WGS) entry which is preliminary data.</text>
</comment>
<evidence type="ECO:0000313" key="6">
    <source>
        <dbReference type="Proteomes" id="UP000824265"/>
    </source>
</evidence>
<evidence type="ECO:0000256" key="2">
    <source>
        <dbReference type="ARBA" id="ARBA00022801"/>
    </source>
</evidence>
<accession>A0A9D1UCI7</accession>
<keyword evidence="2 4" id="KW-0378">Hydrolase</keyword>
<comment type="catalytic activity">
    <reaction evidence="4">
        <text>The enzyme specifically hydrolyzes (1-&gt;4)-beta-D-galactosidic linkages in type I arabinogalactans.</text>
        <dbReference type="EC" id="3.2.1.89"/>
    </reaction>
</comment>
<dbReference type="GO" id="GO:0015926">
    <property type="term" value="F:glucosidase activity"/>
    <property type="evidence" value="ECO:0007669"/>
    <property type="project" value="InterPro"/>
</dbReference>
<keyword evidence="3 4" id="KW-0326">Glycosidase</keyword>
<dbReference type="GO" id="GO:0045490">
    <property type="term" value="P:pectin catabolic process"/>
    <property type="evidence" value="ECO:0007669"/>
    <property type="project" value="TreeGrafter"/>
</dbReference>
<evidence type="ECO:0000256" key="1">
    <source>
        <dbReference type="ARBA" id="ARBA00010687"/>
    </source>
</evidence>